<dbReference type="InterPro" id="IPR004903">
    <property type="entry name" value="S-layer_prot"/>
</dbReference>
<feature type="compositionally biased region" description="Low complexity" evidence="1">
    <location>
        <begin position="176"/>
        <end position="193"/>
    </location>
</feature>
<sequence length="405" mass="45100">MRLSKKVTMLSIAALMGIAPLMSVSANAHTVQAADTNVTNKMIMHTSIAYNKDGNSTGTKYNAYSYAKLVSSPVKIDGTIYYKVADKDQYLKATNIDGVTRKITHNTYIYRTSTRRTSYQNKWKLYKGQTITTYGGSYRFKNGKHYFRVGGPAKQYVKSYNLGPVIKANTVMAPGSDNNTSSNTTTNKPANNTQPVGNEETTVTVNDSLGTPIITFSQNGNVVQVRNAKNGEKFTVDYLEKGSRADKVAGYIGQFGGDQAIYRIKGTNNWIYSMGVKVAKKITAHDYDLENFSLIRFPQAADLYNENGASLNAKMKKNYKWWQVDKLVHIWVPSENKAEEFYHLTPFTIGDEISYIEYATHEIAASTNIYDKGAYVKVNDVQRVENSVKLTPSNTPEEAQAAANK</sequence>
<organism evidence="4 5">
    <name type="scientific">Lactobacillus ultunensis DSM 16047</name>
    <dbReference type="NCBI Taxonomy" id="525365"/>
    <lineage>
        <taxon>Bacteria</taxon>
        <taxon>Bacillati</taxon>
        <taxon>Bacillota</taxon>
        <taxon>Bacilli</taxon>
        <taxon>Lactobacillales</taxon>
        <taxon>Lactobacillaceae</taxon>
        <taxon>Lactobacillus</taxon>
    </lineage>
</organism>
<dbReference type="Pfam" id="PF03217">
    <property type="entry name" value="SlpA"/>
    <property type="match status" value="1"/>
</dbReference>
<keyword evidence="2" id="KW-0732">Signal</keyword>
<dbReference type="HOGENOM" id="CLU_068243_0_0_9"/>
<feature type="domain" description="S-layer protein C-terminal" evidence="3">
    <location>
        <begin position="93"/>
        <end position="158"/>
    </location>
</feature>
<dbReference type="RefSeq" id="WP_007125896.1">
    <property type="nucleotide sequence ID" value="NZ_GG693254.1"/>
</dbReference>
<protein>
    <recommendedName>
        <fullName evidence="3">S-layer protein C-terminal domain-containing protein</fullName>
    </recommendedName>
</protein>
<evidence type="ECO:0000259" key="3">
    <source>
        <dbReference type="Pfam" id="PF03217"/>
    </source>
</evidence>
<evidence type="ECO:0000256" key="1">
    <source>
        <dbReference type="SAM" id="MobiDB-lite"/>
    </source>
</evidence>
<dbReference type="GO" id="GO:0005199">
    <property type="term" value="F:structural constituent of cell wall"/>
    <property type="evidence" value="ECO:0007669"/>
    <property type="project" value="InterPro"/>
</dbReference>
<dbReference type="GO" id="GO:0030115">
    <property type="term" value="C:S-layer"/>
    <property type="evidence" value="ECO:0007669"/>
    <property type="project" value="InterPro"/>
</dbReference>
<keyword evidence="5" id="KW-1185">Reference proteome</keyword>
<accession>C2EP05</accession>
<feature type="region of interest" description="Disordered" evidence="1">
    <location>
        <begin position="172"/>
        <end position="198"/>
    </location>
</feature>
<dbReference type="EMBL" id="ACGU01000064">
    <property type="protein sequence ID" value="EEJ71788.1"/>
    <property type="molecule type" value="Genomic_DNA"/>
</dbReference>
<dbReference type="InterPro" id="IPR024968">
    <property type="entry name" value="SlpA_C_lactobacillus"/>
</dbReference>
<dbReference type="GO" id="GO:0009274">
    <property type="term" value="C:peptidoglycan-based cell wall"/>
    <property type="evidence" value="ECO:0007669"/>
    <property type="project" value="InterPro"/>
</dbReference>
<dbReference type="STRING" id="525365.HMPREF0548_1401"/>
<reference evidence="4 5" key="1">
    <citation type="submission" date="2009-01" db="EMBL/GenBank/DDBJ databases">
        <authorList>
            <person name="Qin X."/>
            <person name="Bachman B."/>
            <person name="Battles P."/>
            <person name="Bell A."/>
            <person name="Bess C."/>
            <person name="Bickham C."/>
            <person name="Chaboub L."/>
            <person name="Chen D."/>
            <person name="Coyle M."/>
            <person name="Deiros D.R."/>
            <person name="Dinh H."/>
            <person name="Forbes L."/>
            <person name="Fowler G."/>
            <person name="Francisco L."/>
            <person name="Fu Q."/>
            <person name="Gubbala S."/>
            <person name="Hale W."/>
            <person name="Han Y."/>
            <person name="Hemphill L."/>
            <person name="Highlander S.K."/>
            <person name="Hirani K."/>
            <person name="Hogues M."/>
            <person name="Jackson L."/>
            <person name="Jakkamsetti A."/>
            <person name="Javaid M."/>
            <person name="Jiang H."/>
            <person name="Korchina V."/>
            <person name="Kovar C."/>
            <person name="Lara F."/>
            <person name="Lee S."/>
            <person name="Mata R."/>
            <person name="Mathew T."/>
            <person name="Moen C."/>
            <person name="Morales K."/>
            <person name="Munidasa M."/>
            <person name="Nazareth L."/>
            <person name="Ngo R."/>
            <person name="Nguyen L."/>
            <person name="Okwuonu G."/>
            <person name="Ongeri F."/>
            <person name="Patil S."/>
            <person name="Petrosino J."/>
            <person name="Pham C."/>
            <person name="Pham P."/>
            <person name="Pu L.-L."/>
            <person name="Puazo M."/>
            <person name="Raj R."/>
            <person name="Reid J."/>
            <person name="Rouhana J."/>
            <person name="Saada N."/>
            <person name="Shang Y."/>
            <person name="Simmons D."/>
            <person name="Thornton R."/>
            <person name="Warren J."/>
            <person name="Weissenberger G."/>
            <person name="Zhang J."/>
            <person name="Zhang L."/>
            <person name="Zhou C."/>
            <person name="Zhu D."/>
            <person name="Muzny D."/>
            <person name="Worley K."/>
            <person name="Gibbs R."/>
        </authorList>
    </citation>
    <scope>NUCLEOTIDE SEQUENCE [LARGE SCALE GENOMIC DNA]</scope>
    <source>
        <strain evidence="4 5">DSM 16047</strain>
    </source>
</reference>
<name>C2EP05_9LACO</name>
<dbReference type="PRINTS" id="PR01729">
    <property type="entry name" value="SURFACELAYER"/>
</dbReference>
<proteinExistence type="predicted"/>
<evidence type="ECO:0000256" key="2">
    <source>
        <dbReference type="SAM" id="SignalP"/>
    </source>
</evidence>
<evidence type="ECO:0000313" key="5">
    <source>
        <dbReference type="Proteomes" id="UP000005583"/>
    </source>
</evidence>
<feature type="signal peptide" evidence="2">
    <location>
        <begin position="1"/>
        <end position="28"/>
    </location>
</feature>
<dbReference type="Proteomes" id="UP000005583">
    <property type="component" value="Unassembled WGS sequence"/>
</dbReference>
<evidence type="ECO:0000313" key="4">
    <source>
        <dbReference type="EMBL" id="EEJ71788.1"/>
    </source>
</evidence>
<gene>
    <name evidence="4" type="ORF">HMPREF0548_1401</name>
</gene>
<feature type="chain" id="PRO_5039393959" description="S-layer protein C-terminal domain-containing protein" evidence="2">
    <location>
        <begin position="29"/>
        <end position="405"/>
    </location>
</feature>
<dbReference type="eggNOG" id="ENOG50300V7">
    <property type="taxonomic scope" value="Bacteria"/>
</dbReference>
<comment type="caution">
    <text evidence="4">The sequence shown here is derived from an EMBL/GenBank/DDBJ whole genome shotgun (WGS) entry which is preliminary data.</text>
</comment>
<dbReference type="AlphaFoldDB" id="C2EP05"/>